<protein>
    <recommendedName>
        <fullName evidence="7">3-methyl-2-oxobutanoate hydroxymethyltransferase</fullName>
        <ecNumber evidence="7">2.1.2.11</ecNumber>
    </recommendedName>
    <alternativeName>
        <fullName evidence="7">Ketopantoate hydroxymethyltransferase</fullName>
        <shortName evidence="7">KPHMT</shortName>
    </alternativeName>
</protein>
<keyword evidence="7" id="KW-0963">Cytoplasm</keyword>
<dbReference type="InterPro" id="IPR040442">
    <property type="entry name" value="Pyrv_kinase-like_dom_sf"/>
</dbReference>
<evidence type="ECO:0000256" key="4">
    <source>
        <dbReference type="ARBA" id="ARBA00022655"/>
    </source>
</evidence>
<dbReference type="HAMAP" id="MF_00156">
    <property type="entry name" value="PanB"/>
    <property type="match status" value="1"/>
</dbReference>
<comment type="caution">
    <text evidence="11">The sequence shown here is derived from an EMBL/GenBank/DDBJ whole genome shotgun (WGS) entry which is preliminary data.</text>
</comment>
<comment type="subunit">
    <text evidence="3 7">Homodecamer; pentamer of dimers.</text>
</comment>
<feature type="binding site" evidence="7 9">
    <location>
        <position position="89"/>
    </location>
    <ligand>
        <name>3-methyl-2-oxobutanoate</name>
        <dbReference type="ChEBI" id="CHEBI:11851"/>
    </ligand>
</feature>
<comment type="similarity">
    <text evidence="2 7">Belongs to the PanB family.</text>
</comment>
<dbReference type="InterPro" id="IPR015813">
    <property type="entry name" value="Pyrv/PenolPyrv_kinase-like_dom"/>
</dbReference>
<feature type="binding site" evidence="7 9">
    <location>
        <position position="119"/>
    </location>
    <ligand>
        <name>3-methyl-2-oxobutanoate</name>
        <dbReference type="ChEBI" id="CHEBI:11851"/>
    </ligand>
</feature>
<dbReference type="GO" id="GO:0015940">
    <property type="term" value="P:pantothenate biosynthetic process"/>
    <property type="evidence" value="ECO:0007669"/>
    <property type="project" value="UniProtKB-UniRule"/>
</dbReference>
<keyword evidence="4 7" id="KW-0566">Pantothenate biosynthesis</keyword>
<reference evidence="11 12" key="1">
    <citation type="submission" date="2019-02" db="EMBL/GenBank/DDBJ databases">
        <title>Deep-cultivation of Planctomycetes and their phenomic and genomic characterization uncovers novel biology.</title>
        <authorList>
            <person name="Wiegand S."/>
            <person name="Jogler M."/>
            <person name="Boedeker C."/>
            <person name="Pinto D."/>
            <person name="Vollmers J."/>
            <person name="Rivas-Marin E."/>
            <person name="Kohn T."/>
            <person name="Peeters S.H."/>
            <person name="Heuer A."/>
            <person name="Rast P."/>
            <person name="Oberbeckmann S."/>
            <person name="Bunk B."/>
            <person name="Jeske O."/>
            <person name="Meyerdierks A."/>
            <person name="Storesund J.E."/>
            <person name="Kallscheuer N."/>
            <person name="Luecker S."/>
            <person name="Lage O.M."/>
            <person name="Pohl T."/>
            <person name="Merkel B.J."/>
            <person name="Hornburger P."/>
            <person name="Mueller R.-W."/>
            <person name="Bruemmer F."/>
            <person name="Labrenz M."/>
            <person name="Spormann A.M."/>
            <person name="Op Den Camp H."/>
            <person name="Overmann J."/>
            <person name="Amann R."/>
            <person name="Jetten M.S.M."/>
            <person name="Mascher T."/>
            <person name="Medema M.H."/>
            <person name="Devos D.P."/>
            <person name="Kaster A.-K."/>
            <person name="Ovreas L."/>
            <person name="Rohde M."/>
            <person name="Galperin M.Y."/>
            <person name="Jogler C."/>
        </authorList>
    </citation>
    <scope>NUCLEOTIDE SEQUENCE [LARGE SCALE GENOMIC DNA]</scope>
    <source>
        <strain evidence="11 12">Pan14r</strain>
    </source>
</reference>
<name>A0A5C5YB44_9PLAN</name>
<comment type="catalytic activity">
    <reaction evidence="7">
        <text>(6R)-5,10-methylene-5,6,7,8-tetrahydrofolate + 3-methyl-2-oxobutanoate + H2O = 2-dehydropantoate + (6S)-5,6,7,8-tetrahydrofolate</text>
        <dbReference type="Rhea" id="RHEA:11824"/>
        <dbReference type="ChEBI" id="CHEBI:11561"/>
        <dbReference type="ChEBI" id="CHEBI:11851"/>
        <dbReference type="ChEBI" id="CHEBI:15377"/>
        <dbReference type="ChEBI" id="CHEBI:15636"/>
        <dbReference type="ChEBI" id="CHEBI:57453"/>
        <dbReference type="EC" id="2.1.2.11"/>
    </reaction>
</comment>
<dbReference type="RefSeq" id="WP_146440149.1">
    <property type="nucleotide sequence ID" value="NZ_SJPL01000001.1"/>
</dbReference>
<feature type="binding site" evidence="7 10">
    <location>
        <position position="50"/>
    </location>
    <ligand>
        <name>Mg(2+)</name>
        <dbReference type="ChEBI" id="CHEBI:18420"/>
    </ligand>
</feature>
<comment type="pathway">
    <text evidence="1 7">Cofactor biosynthesis; (R)-pantothenate biosynthesis; (R)-pantoate from 3-methyl-2-oxobutanoate: step 1/2.</text>
</comment>
<feature type="binding site" evidence="7 10">
    <location>
        <position position="121"/>
    </location>
    <ligand>
        <name>Mg(2+)</name>
        <dbReference type="ChEBI" id="CHEBI:18420"/>
    </ligand>
</feature>
<comment type="subcellular location">
    <subcellularLocation>
        <location evidence="7">Cytoplasm</location>
    </subcellularLocation>
</comment>
<dbReference type="CDD" id="cd06557">
    <property type="entry name" value="KPHMT-like"/>
    <property type="match status" value="1"/>
</dbReference>
<feature type="binding site" evidence="7 10">
    <location>
        <position position="89"/>
    </location>
    <ligand>
        <name>Mg(2+)</name>
        <dbReference type="ChEBI" id="CHEBI:18420"/>
    </ligand>
</feature>
<keyword evidence="12" id="KW-1185">Reference proteome</keyword>
<evidence type="ECO:0000256" key="5">
    <source>
        <dbReference type="ARBA" id="ARBA00022679"/>
    </source>
</evidence>
<keyword evidence="5 7" id="KW-0808">Transferase</keyword>
<dbReference type="NCBIfam" id="TIGR00222">
    <property type="entry name" value="panB"/>
    <property type="match status" value="1"/>
</dbReference>
<evidence type="ECO:0000256" key="7">
    <source>
        <dbReference type="HAMAP-Rule" id="MF_00156"/>
    </source>
</evidence>
<dbReference type="Pfam" id="PF02548">
    <property type="entry name" value="Pantoate_transf"/>
    <property type="match status" value="1"/>
</dbReference>
<dbReference type="AlphaFoldDB" id="A0A5C5YB44"/>
<evidence type="ECO:0000256" key="3">
    <source>
        <dbReference type="ARBA" id="ARBA00011424"/>
    </source>
</evidence>
<dbReference type="GO" id="GO:0032259">
    <property type="term" value="P:methylation"/>
    <property type="evidence" value="ECO:0007669"/>
    <property type="project" value="UniProtKB-KW"/>
</dbReference>
<dbReference type="PANTHER" id="PTHR20881">
    <property type="entry name" value="3-METHYL-2-OXOBUTANOATE HYDROXYMETHYLTRANSFERASE"/>
    <property type="match status" value="1"/>
</dbReference>
<keyword evidence="7 10" id="KW-0460">Magnesium</keyword>
<dbReference type="PANTHER" id="PTHR20881:SF0">
    <property type="entry name" value="3-METHYL-2-OXOBUTANOATE HYDROXYMETHYLTRANSFERASE"/>
    <property type="match status" value="1"/>
</dbReference>
<dbReference type="EC" id="2.1.2.11" evidence="7"/>
<evidence type="ECO:0000256" key="2">
    <source>
        <dbReference type="ARBA" id="ARBA00008676"/>
    </source>
</evidence>
<keyword evidence="7 10" id="KW-0479">Metal-binding</keyword>
<dbReference type="GO" id="GO:0008168">
    <property type="term" value="F:methyltransferase activity"/>
    <property type="evidence" value="ECO:0007669"/>
    <property type="project" value="UniProtKB-KW"/>
</dbReference>
<gene>
    <name evidence="7 11" type="primary">panB</name>
    <name evidence="11" type="ORF">Pan14r_43800</name>
</gene>
<dbReference type="GO" id="GO:0005737">
    <property type="term" value="C:cytoplasm"/>
    <property type="evidence" value="ECO:0007669"/>
    <property type="project" value="UniProtKB-SubCell"/>
</dbReference>
<dbReference type="EMBL" id="SJPL01000001">
    <property type="protein sequence ID" value="TWT72063.1"/>
    <property type="molecule type" value="Genomic_DNA"/>
</dbReference>
<evidence type="ECO:0000256" key="8">
    <source>
        <dbReference type="PIRSR" id="PIRSR000388-1"/>
    </source>
</evidence>
<accession>A0A5C5YB44</accession>
<evidence type="ECO:0000256" key="9">
    <source>
        <dbReference type="PIRSR" id="PIRSR000388-2"/>
    </source>
</evidence>
<dbReference type="InterPro" id="IPR003700">
    <property type="entry name" value="Pantoate_hydroxy_MeTrfase"/>
</dbReference>
<dbReference type="NCBIfam" id="NF001452">
    <property type="entry name" value="PRK00311.1"/>
    <property type="match status" value="1"/>
</dbReference>
<evidence type="ECO:0000256" key="10">
    <source>
        <dbReference type="PIRSR" id="PIRSR000388-3"/>
    </source>
</evidence>
<dbReference type="SUPFAM" id="SSF51621">
    <property type="entry name" value="Phosphoenolpyruvate/pyruvate domain"/>
    <property type="match status" value="1"/>
</dbReference>
<organism evidence="11 12">
    <name type="scientific">Crateriforma conspicua</name>
    <dbReference type="NCBI Taxonomy" id="2527996"/>
    <lineage>
        <taxon>Bacteria</taxon>
        <taxon>Pseudomonadati</taxon>
        <taxon>Planctomycetota</taxon>
        <taxon>Planctomycetia</taxon>
        <taxon>Planctomycetales</taxon>
        <taxon>Planctomycetaceae</taxon>
        <taxon>Crateriforma</taxon>
    </lineage>
</organism>
<dbReference type="GO" id="GO:0003864">
    <property type="term" value="F:3-methyl-2-oxobutanoate hydroxymethyltransferase activity"/>
    <property type="evidence" value="ECO:0007669"/>
    <property type="project" value="UniProtKB-UniRule"/>
</dbReference>
<evidence type="ECO:0000313" key="11">
    <source>
        <dbReference type="EMBL" id="TWT72063.1"/>
    </source>
</evidence>
<dbReference type="Proteomes" id="UP000317238">
    <property type="component" value="Unassembled WGS sequence"/>
</dbReference>
<comment type="function">
    <text evidence="6 7">Catalyzes the reversible reaction in which hydroxymethyl group from 5,10-methylenetetrahydrofolate is transferred onto alpha-ketoisovalerate to form ketopantoate.</text>
</comment>
<dbReference type="OrthoDB" id="9781789at2"/>
<dbReference type="Gene3D" id="3.20.20.60">
    <property type="entry name" value="Phosphoenolpyruvate-binding domains"/>
    <property type="match status" value="1"/>
</dbReference>
<dbReference type="PIRSF" id="PIRSF000388">
    <property type="entry name" value="Pantoate_hydroxy_MeTrfase"/>
    <property type="match status" value="1"/>
</dbReference>
<evidence type="ECO:0000256" key="1">
    <source>
        <dbReference type="ARBA" id="ARBA00005033"/>
    </source>
</evidence>
<evidence type="ECO:0000313" key="12">
    <source>
        <dbReference type="Proteomes" id="UP000317238"/>
    </source>
</evidence>
<dbReference type="UniPathway" id="UPA00028">
    <property type="reaction ID" value="UER00003"/>
</dbReference>
<comment type="cofactor">
    <cofactor evidence="7 10">
        <name>Mg(2+)</name>
        <dbReference type="ChEBI" id="CHEBI:18420"/>
    </cofactor>
    <text evidence="7 10">Binds 1 Mg(2+) ion per subunit.</text>
</comment>
<dbReference type="FunFam" id="3.20.20.60:FF:000003">
    <property type="entry name" value="3-methyl-2-oxobutanoate hydroxymethyltransferase"/>
    <property type="match status" value="1"/>
</dbReference>
<keyword evidence="11" id="KW-0489">Methyltransferase</keyword>
<sequence length="268" mass="28706">MTASEIKRVTTRTLQNLKSRGQRISMLTAYDFPTAAVLDEAGIDILLVGDSLAMVVAGHETTLPVTMDQMLYHAEMVGRAARRAMVVVDLPFPEGQLSIEQTLQSASRVLKETRCHAVKLEGGAEQAARIEALVTAGIPVMAHVGLRPQNIHVDGGYRIGRDQQRLVDDALAAQSAGAFAVLIECVTNAIGKAITDALDVPTIGIGAGPSTDGQVLVTNDMVGLTSGYLPTFVRKYADLQEVLKNAAQQYRNDVSDNTFPGPDETFES</sequence>
<evidence type="ECO:0000256" key="6">
    <source>
        <dbReference type="ARBA" id="ARBA00056497"/>
    </source>
</evidence>
<feature type="active site" description="Proton acceptor" evidence="7 8">
    <location>
        <position position="184"/>
    </location>
</feature>
<proteinExistence type="inferred from homology"/>
<dbReference type="GO" id="GO:0000287">
    <property type="term" value="F:magnesium ion binding"/>
    <property type="evidence" value="ECO:0007669"/>
    <property type="project" value="TreeGrafter"/>
</dbReference>
<feature type="binding site" evidence="7 9">
    <location>
        <begin position="50"/>
        <end position="51"/>
    </location>
    <ligand>
        <name>3-methyl-2-oxobutanoate</name>
        <dbReference type="ChEBI" id="CHEBI:11851"/>
    </ligand>
</feature>